<keyword evidence="1" id="KW-0677">Repeat</keyword>
<dbReference type="InterPro" id="IPR019734">
    <property type="entry name" value="TPR_rpt"/>
</dbReference>
<keyword evidence="2 3" id="KW-0802">TPR repeat</keyword>
<feature type="compositionally biased region" description="Low complexity" evidence="4">
    <location>
        <begin position="8"/>
        <end position="26"/>
    </location>
</feature>
<dbReference type="Pfam" id="PF14559">
    <property type="entry name" value="TPR_19"/>
    <property type="match status" value="1"/>
</dbReference>
<dbReference type="SUPFAM" id="SSF48452">
    <property type="entry name" value="TPR-like"/>
    <property type="match status" value="1"/>
</dbReference>
<evidence type="ECO:0000256" key="2">
    <source>
        <dbReference type="ARBA" id="ARBA00022803"/>
    </source>
</evidence>
<evidence type="ECO:0000256" key="1">
    <source>
        <dbReference type="ARBA" id="ARBA00022737"/>
    </source>
</evidence>
<keyword evidence="6" id="KW-1185">Reference proteome</keyword>
<evidence type="ECO:0000313" key="5">
    <source>
        <dbReference type="EMBL" id="TWH76705.1"/>
    </source>
</evidence>
<feature type="region of interest" description="Disordered" evidence="4">
    <location>
        <begin position="1"/>
        <end position="28"/>
    </location>
</feature>
<dbReference type="SMART" id="SM00028">
    <property type="entry name" value="TPR"/>
    <property type="match status" value="3"/>
</dbReference>
<organism evidence="5 6">
    <name type="scientific">Azomonas agilis</name>
    <dbReference type="NCBI Taxonomy" id="116849"/>
    <lineage>
        <taxon>Bacteria</taxon>
        <taxon>Pseudomonadati</taxon>
        <taxon>Pseudomonadota</taxon>
        <taxon>Gammaproteobacteria</taxon>
        <taxon>Pseudomonadales</taxon>
        <taxon>Pseudomonadaceae</taxon>
        <taxon>Azomonas</taxon>
    </lineage>
</organism>
<dbReference type="EMBL" id="VLKG01000002">
    <property type="protein sequence ID" value="TWH76705.1"/>
    <property type="molecule type" value="Genomic_DNA"/>
</dbReference>
<dbReference type="InterPro" id="IPR051685">
    <property type="entry name" value="Ycf3/AcsC/BcsC/TPR_MFPF"/>
</dbReference>
<evidence type="ECO:0000256" key="3">
    <source>
        <dbReference type="PROSITE-ProRule" id="PRU00339"/>
    </source>
</evidence>
<reference evidence="5 6" key="1">
    <citation type="submission" date="2019-07" db="EMBL/GenBank/DDBJ databases">
        <title>Genomic Encyclopedia of Type Strains, Phase I: the one thousand microbial genomes (KMG-I) project.</title>
        <authorList>
            <person name="Kyrpides N."/>
        </authorList>
    </citation>
    <scope>NUCLEOTIDE SEQUENCE [LARGE SCALE GENOMIC DNA]</scope>
    <source>
        <strain evidence="5 6">DSM 375</strain>
    </source>
</reference>
<dbReference type="InterPro" id="IPR011990">
    <property type="entry name" value="TPR-like_helical_dom_sf"/>
</dbReference>
<dbReference type="AlphaFoldDB" id="A0A562J1L9"/>
<protein>
    <submittedName>
        <fullName evidence="5">Tetratricopeptide repeat protein</fullName>
    </submittedName>
</protein>
<dbReference type="PROSITE" id="PS50005">
    <property type="entry name" value="TPR"/>
    <property type="match status" value="1"/>
</dbReference>
<proteinExistence type="predicted"/>
<dbReference type="PANTHER" id="PTHR44943:SF8">
    <property type="entry name" value="TPR REPEAT-CONTAINING PROTEIN MJ0263"/>
    <property type="match status" value="1"/>
</dbReference>
<evidence type="ECO:0000256" key="4">
    <source>
        <dbReference type="SAM" id="MobiDB-lite"/>
    </source>
</evidence>
<gene>
    <name evidence="5" type="ORF">LX59_00750</name>
</gene>
<dbReference type="Proteomes" id="UP000319627">
    <property type="component" value="Unassembled WGS sequence"/>
</dbReference>
<dbReference type="OrthoDB" id="6962849at2"/>
<sequence length="371" mass="41199">MSTANKQPASTPAATTPAPKTTAKAKAQIRGSLDGAPNNQAVGWAYNADTPKKRLMVEIVSENRVVAYGLADQFRPDLAKAKIGDGHHRFLLNLSYEILDGKPHTLSARDAETGIVFGTFQLKPAKSPYDFDLISRAEGEALLDNLLKQPAFNKVAKKPEEIKALNKQATLAQETGRLEEAEKTWSNLAKELGENSLCHYKLGETHLLAKKYEQAINAFQKAYTLDSKLHWALLGKANAQRLLKKYDEAEQSLQEALKTNPESVSLKTRLEQVQEIGLPIRIEKLTAAKKYEEAISILKPLLLDNPEHKLAFELLGNVLISKKNIKFDPNLLGLSQLQAFIKAQCILEFTIEDFDVTSQKSQKSNKVNKNT</sequence>
<accession>A0A562J1L9</accession>
<dbReference type="PANTHER" id="PTHR44943">
    <property type="entry name" value="CELLULOSE SYNTHASE OPERON PROTEIN C"/>
    <property type="match status" value="1"/>
</dbReference>
<name>A0A562J1L9_9GAMM</name>
<feature type="repeat" description="TPR" evidence="3">
    <location>
        <begin position="196"/>
        <end position="229"/>
    </location>
</feature>
<dbReference type="RefSeq" id="WP_144570490.1">
    <property type="nucleotide sequence ID" value="NZ_VLKG01000002.1"/>
</dbReference>
<comment type="caution">
    <text evidence="5">The sequence shown here is derived from an EMBL/GenBank/DDBJ whole genome shotgun (WGS) entry which is preliminary data.</text>
</comment>
<evidence type="ECO:0000313" key="6">
    <source>
        <dbReference type="Proteomes" id="UP000319627"/>
    </source>
</evidence>
<dbReference type="Gene3D" id="1.25.40.10">
    <property type="entry name" value="Tetratricopeptide repeat domain"/>
    <property type="match status" value="1"/>
</dbReference>